<evidence type="ECO:0000313" key="3">
    <source>
        <dbReference type="Proteomes" id="UP000325577"/>
    </source>
</evidence>
<protein>
    <submittedName>
        <fullName evidence="2">Uncharacterized protein</fullName>
    </submittedName>
</protein>
<evidence type="ECO:0000313" key="2">
    <source>
        <dbReference type="EMBL" id="KAA8536039.1"/>
    </source>
</evidence>
<accession>A0A5J5B063</accession>
<gene>
    <name evidence="2" type="ORF">F0562_028517</name>
</gene>
<dbReference type="EMBL" id="CM018039">
    <property type="protein sequence ID" value="KAA8536039.1"/>
    <property type="molecule type" value="Genomic_DNA"/>
</dbReference>
<keyword evidence="1" id="KW-0812">Transmembrane</keyword>
<evidence type="ECO:0000256" key="1">
    <source>
        <dbReference type="SAM" id="Phobius"/>
    </source>
</evidence>
<name>A0A5J5B063_9ASTE</name>
<keyword evidence="3" id="KW-1185">Reference proteome</keyword>
<keyword evidence="1" id="KW-0472">Membrane</keyword>
<dbReference type="AlphaFoldDB" id="A0A5J5B063"/>
<keyword evidence="1" id="KW-1133">Transmembrane helix</keyword>
<reference evidence="2 3" key="1">
    <citation type="submission" date="2019-09" db="EMBL/GenBank/DDBJ databases">
        <title>A chromosome-level genome assembly of the Chinese tupelo Nyssa sinensis.</title>
        <authorList>
            <person name="Yang X."/>
            <person name="Kang M."/>
            <person name="Yang Y."/>
            <person name="Xiong H."/>
            <person name="Wang M."/>
            <person name="Zhang Z."/>
            <person name="Wang Z."/>
            <person name="Wu H."/>
            <person name="Ma T."/>
            <person name="Liu J."/>
            <person name="Xi Z."/>
        </authorList>
    </citation>
    <scope>NUCLEOTIDE SEQUENCE [LARGE SCALE GENOMIC DNA]</scope>
    <source>
        <strain evidence="2">J267</strain>
        <tissue evidence="2">Leaf</tissue>
    </source>
</reference>
<sequence>MVSLLASSCLLELASPEQIEKRDSLPSILVLLYGVTWRDEEKKSSQVRAALAVFFIFFILKQLYSVVAQLCL</sequence>
<dbReference type="Proteomes" id="UP000325577">
    <property type="component" value="Linkage Group LG16"/>
</dbReference>
<feature type="transmembrane region" description="Helical" evidence="1">
    <location>
        <begin position="47"/>
        <end position="67"/>
    </location>
</feature>
<proteinExistence type="predicted"/>
<organism evidence="2 3">
    <name type="scientific">Nyssa sinensis</name>
    <dbReference type="NCBI Taxonomy" id="561372"/>
    <lineage>
        <taxon>Eukaryota</taxon>
        <taxon>Viridiplantae</taxon>
        <taxon>Streptophyta</taxon>
        <taxon>Embryophyta</taxon>
        <taxon>Tracheophyta</taxon>
        <taxon>Spermatophyta</taxon>
        <taxon>Magnoliopsida</taxon>
        <taxon>eudicotyledons</taxon>
        <taxon>Gunneridae</taxon>
        <taxon>Pentapetalae</taxon>
        <taxon>asterids</taxon>
        <taxon>Cornales</taxon>
        <taxon>Nyssaceae</taxon>
        <taxon>Nyssa</taxon>
    </lineage>
</organism>